<keyword evidence="2" id="KW-1185">Reference proteome</keyword>
<evidence type="ECO:0000313" key="2">
    <source>
        <dbReference type="Proteomes" id="UP001596023"/>
    </source>
</evidence>
<dbReference type="Gene3D" id="2.160.10.10">
    <property type="entry name" value="Hexapeptide repeat proteins"/>
    <property type="match status" value="1"/>
</dbReference>
<gene>
    <name evidence="1" type="ORF">ACFO6W_12015</name>
</gene>
<organism evidence="1 2">
    <name type="scientific">Dysgonomonas termitidis</name>
    <dbReference type="NCBI Taxonomy" id="1516126"/>
    <lineage>
        <taxon>Bacteria</taxon>
        <taxon>Pseudomonadati</taxon>
        <taxon>Bacteroidota</taxon>
        <taxon>Bacteroidia</taxon>
        <taxon>Bacteroidales</taxon>
        <taxon>Dysgonomonadaceae</taxon>
        <taxon>Dysgonomonas</taxon>
    </lineage>
</organism>
<comment type="caution">
    <text evidence="1">The sequence shown here is derived from an EMBL/GenBank/DDBJ whole genome shotgun (WGS) entry which is preliminary data.</text>
</comment>
<protein>
    <recommendedName>
        <fullName evidence="3">Transferase</fullName>
    </recommendedName>
</protein>
<dbReference type="InterPro" id="IPR001451">
    <property type="entry name" value="Hexapep"/>
</dbReference>
<dbReference type="EMBL" id="JBHSGN010000074">
    <property type="protein sequence ID" value="MFC4674422.1"/>
    <property type="molecule type" value="Genomic_DNA"/>
</dbReference>
<dbReference type="Proteomes" id="UP001596023">
    <property type="component" value="Unassembled WGS sequence"/>
</dbReference>
<dbReference type="RefSeq" id="WP_379996715.1">
    <property type="nucleotide sequence ID" value="NZ_JBHSGN010000074.1"/>
</dbReference>
<name>A0ABV9KWF7_9BACT</name>
<accession>A0ABV9KWF7</accession>
<proteinExistence type="predicted"/>
<dbReference type="SUPFAM" id="SSF51161">
    <property type="entry name" value="Trimeric LpxA-like enzymes"/>
    <property type="match status" value="1"/>
</dbReference>
<sequence>MTVDFFPAFGKETEKPVTRPVKIGDGCWLGEKVSILKGCILGEDVIVGFNTTLSNKCIPSKNSVVQDLNLSIRQL</sequence>
<reference evidence="2" key="1">
    <citation type="journal article" date="2019" name="Int. J. Syst. Evol. Microbiol.">
        <title>The Global Catalogue of Microorganisms (GCM) 10K type strain sequencing project: providing services to taxonomists for standard genome sequencing and annotation.</title>
        <authorList>
            <consortium name="The Broad Institute Genomics Platform"/>
            <consortium name="The Broad Institute Genome Sequencing Center for Infectious Disease"/>
            <person name="Wu L."/>
            <person name="Ma J."/>
        </authorList>
    </citation>
    <scope>NUCLEOTIDE SEQUENCE [LARGE SCALE GENOMIC DNA]</scope>
    <source>
        <strain evidence="2">CCUG 66188</strain>
    </source>
</reference>
<evidence type="ECO:0008006" key="3">
    <source>
        <dbReference type="Google" id="ProtNLM"/>
    </source>
</evidence>
<evidence type="ECO:0000313" key="1">
    <source>
        <dbReference type="EMBL" id="MFC4674422.1"/>
    </source>
</evidence>
<dbReference type="Pfam" id="PF00132">
    <property type="entry name" value="Hexapep"/>
    <property type="match status" value="1"/>
</dbReference>
<dbReference type="InterPro" id="IPR011004">
    <property type="entry name" value="Trimer_LpxA-like_sf"/>
</dbReference>